<keyword evidence="3" id="KW-1185">Reference proteome</keyword>
<evidence type="ECO:0000313" key="3">
    <source>
        <dbReference type="Proteomes" id="UP001596303"/>
    </source>
</evidence>
<protein>
    <recommendedName>
        <fullName evidence="4">DUF4350 domain-containing protein</fullName>
    </recommendedName>
</protein>
<proteinExistence type="predicted"/>
<reference evidence="3" key="1">
    <citation type="journal article" date="2019" name="Int. J. Syst. Evol. Microbiol.">
        <title>The Global Catalogue of Microorganisms (GCM) 10K type strain sequencing project: providing services to taxonomists for standard genome sequencing and annotation.</title>
        <authorList>
            <consortium name="The Broad Institute Genomics Platform"/>
            <consortium name="The Broad Institute Genome Sequencing Center for Infectious Disease"/>
            <person name="Wu L."/>
            <person name="Ma J."/>
        </authorList>
    </citation>
    <scope>NUCLEOTIDE SEQUENCE [LARGE SCALE GENOMIC DNA]</scope>
    <source>
        <strain evidence="3">CGMCC-1.15741</strain>
    </source>
</reference>
<keyword evidence="1" id="KW-1133">Transmembrane helix</keyword>
<keyword evidence="1" id="KW-0812">Transmembrane</keyword>
<dbReference type="EMBL" id="JBHSSW010000003">
    <property type="protein sequence ID" value="MFC6196811.1"/>
    <property type="molecule type" value="Genomic_DNA"/>
</dbReference>
<gene>
    <name evidence="2" type="ORF">ACFQDM_01900</name>
</gene>
<feature type="transmembrane region" description="Helical" evidence="1">
    <location>
        <begin position="12"/>
        <end position="37"/>
    </location>
</feature>
<keyword evidence="1" id="KW-0472">Membrane</keyword>
<accession>A0ABW1S5J1</accession>
<evidence type="ECO:0008006" key="4">
    <source>
        <dbReference type="Google" id="ProtNLM"/>
    </source>
</evidence>
<name>A0ABW1S5J1_9PROT</name>
<dbReference type="Proteomes" id="UP001596303">
    <property type="component" value="Unassembled WGS sequence"/>
</dbReference>
<evidence type="ECO:0000256" key="1">
    <source>
        <dbReference type="SAM" id="Phobius"/>
    </source>
</evidence>
<comment type="caution">
    <text evidence="2">The sequence shown here is derived from an EMBL/GenBank/DDBJ whole genome shotgun (WGS) entry which is preliminary data.</text>
</comment>
<organism evidence="2 3">
    <name type="scientific">Ponticaulis profundi</name>
    <dbReference type="NCBI Taxonomy" id="2665222"/>
    <lineage>
        <taxon>Bacteria</taxon>
        <taxon>Pseudomonadati</taxon>
        <taxon>Pseudomonadota</taxon>
        <taxon>Alphaproteobacteria</taxon>
        <taxon>Hyphomonadales</taxon>
        <taxon>Hyphomonadaceae</taxon>
        <taxon>Ponticaulis</taxon>
    </lineage>
</organism>
<evidence type="ECO:0000313" key="2">
    <source>
        <dbReference type="EMBL" id="MFC6196811.1"/>
    </source>
</evidence>
<feature type="transmembrane region" description="Helical" evidence="1">
    <location>
        <begin position="273"/>
        <end position="293"/>
    </location>
</feature>
<sequence length="408" mass="44859">MSKTPSRHSGLFSFKAALLAVVIGAVSFAALVVLTAFAPELEDKDQAGLHAYSRSALGYNLAVELLRRSGHAPEISRNSALLANGDAFGVLVLTPAGARDLEDLKAVEFDRYDPTLIILPKRWGMPDFNRPTRYRRVGELDLNDVSSLLQPFADSFGLRRTNTASELVWGGNTFPATFTDRTQVISSGPIDPILTSSEGTLFGRIEGTNTYIVSDPELLNTHGLKSIENARLMLRIFDQVSGYDVERPIVFDTTLHGFERNKSLLRALFEPPMLGATLFAFAAAILLGWAAFVRFGKAPSPLPPFATGRASLIDSTAGLFSQTRREATLAAGYGELSRRLALLQLGHNDDLSMAQAEALLKSREERLSQDGVNMTERPKDDDVKTAHQLVHYAQNYYRWKKDVSDGRN</sequence>
<dbReference type="RefSeq" id="WP_377374709.1">
    <property type="nucleotide sequence ID" value="NZ_JBHSSW010000003.1"/>
</dbReference>